<dbReference type="GO" id="GO:0051056">
    <property type="term" value="P:regulation of small GTPase mediated signal transduction"/>
    <property type="evidence" value="ECO:0007669"/>
    <property type="project" value="InterPro"/>
</dbReference>
<dbReference type="GeneTree" id="ENSGT00950000183139"/>
<dbReference type="PANTHER" id="PTHR10063:SF2">
    <property type="entry name" value="RAL GTPASE-ACTIVATING PROTEIN SUBUNIT ALPHA-2"/>
    <property type="match status" value="1"/>
</dbReference>
<dbReference type="GO" id="GO:0005096">
    <property type="term" value="F:GTPase activator activity"/>
    <property type="evidence" value="ECO:0007669"/>
    <property type="project" value="UniProtKB-KW"/>
</dbReference>
<dbReference type="GO" id="GO:0005737">
    <property type="term" value="C:cytoplasm"/>
    <property type="evidence" value="ECO:0007669"/>
    <property type="project" value="TreeGrafter"/>
</dbReference>
<dbReference type="SUPFAM" id="SSF111347">
    <property type="entry name" value="Rap/Ran-GAP"/>
    <property type="match status" value="1"/>
</dbReference>
<dbReference type="PANTHER" id="PTHR10063">
    <property type="entry name" value="TUBERIN"/>
    <property type="match status" value="1"/>
</dbReference>
<evidence type="ECO:0000259" key="2">
    <source>
        <dbReference type="PROSITE" id="PS50085"/>
    </source>
</evidence>
<evidence type="ECO:0000313" key="4">
    <source>
        <dbReference type="Proteomes" id="UP000261380"/>
    </source>
</evidence>
<dbReference type="GO" id="GO:0005634">
    <property type="term" value="C:nucleus"/>
    <property type="evidence" value="ECO:0007669"/>
    <property type="project" value="InterPro"/>
</dbReference>
<reference evidence="3" key="2">
    <citation type="submission" date="2025-09" db="UniProtKB">
        <authorList>
            <consortium name="Ensembl"/>
        </authorList>
    </citation>
    <scope>IDENTIFICATION</scope>
</reference>
<keyword evidence="1" id="KW-0343">GTPase activation</keyword>
<dbReference type="AlphaFoldDB" id="A0A3B5M295"/>
<feature type="domain" description="Rap-GAP" evidence="2">
    <location>
        <begin position="23"/>
        <end position="232"/>
    </location>
</feature>
<protein>
    <recommendedName>
        <fullName evidence="2">Rap-GAP domain-containing protein</fullName>
    </recommendedName>
</protein>
<dbReference type="FunFam" id="3.40.50.11210:FF:000001">
    <property type="entry name" value="Ral GTPase-activating protein subunit alpha-1 isoform 1"/>
    <property type="match status" value="1"/>
</dbReference>
<organism evidence="3 4">
    <name type="scientific">Xiphophorus couchianus</name>
    <name type="common">Monterrey platyfish</name>
    <dbReference type="NCBI Taxonomy" id="32473"/>
    <lineage>
        <taxon>Eukaryota</taxon>
        <taxon>Metazoa</taxon>
        <taxon>Chordata</taxon>
        <taxon>Craniata</taxon>
        <taxon>Vertebrata</taxon>
        <taxon>Euteleostomi</taxon>
        <taxon>Actinopterygii</taxon>
        <taxon>Neopterygii</taxon>
        <taxon>Teleostei</taxon>
        <taxon>Neoteleostei</taxon>
        <taxon>Acanthomorphata</taxon>
        <taxon>Ovalentaria</taxon>
        <taxon>Atherinomorphae</taxon>
        <taxon>Cyprinodontiformes</taxon>
        <taxon>Poeciliidae</taxon>
        <taxon>Poeciliinae</taxon>
        <taxon>Xiphophorus</taxon>
    </lineage>
</organism>
<reference evidence="3" key="1">
    <citation type="submission" date="2025-08" db="UniProtKB">
        <authorList>
            <consortium name="Ensembl"/>
        </authorList>
    </citation>
    <scope>IDENTIFICATION</scope>
</reference>
<dbReference type="Gene3D" id="3.40.50.11210">
    <property type="entry name" value="Rap/Ran-GAP"/>
    <property type="match status" value="1"/>
</dbReference>
<dbReference type="Proteomes" id="UP000261380">
    <property type="component" value="Unplaced"/>
</dbReference>
<dbReference type="Ensembl" id="ENSXCOT00000017744.1">
    <property type="protein sequence ID" value="ENSXCOP00000017522.1"/>
    <property type="gene ID" value="ENSXCOG00000013209.1"/>
</dbReference>
<accession>A0A3B5M295</accession>
<name>A0A3B5M295_9TELE</name>
<sequence length="270" mass="30740">MNSWDRRKSFHLLKKNSKLLRELKNLDSRQCRETHKIAVFYIREGQEDKCSILSNYAGSQAYEDFVSGLGWEVDLATHCGFMGGLQRNGSTGLTAPYYATSTVEVIFHVSTRMPSDSDDCLTKKLRHLGNDEVHIVWSEHTRDYRYGIIPTDFGDVLIIIYPMKNHMYFIQIIKKPQVPFFGPLFNGAIVTGSLLPSLVRATCINASRAVKSRLTLYQSLYPLHLHRVFFTISCNNRSSLECFSVKKKRLAIEVKLSKASVYSETKTPSG</sequence>
<proteinExistence type="predicted"/>
<dbReference type="InterPro" id="IPR027107">
    <property type="entry name" value="Tuberin/Ral-act_asu"/>
</dbReference>
<dbReference type="InterPro" id="IPR000331">
    <property type="entry name" value="Rap/Ran_GAP_dom"/>
</dbReference>
<dbReference type="Pfam" id="PF02145">
    <property type="entry name" value="Rap_GAP"/>
    <property type="match status" value="1"/>
</dbReference>
<dbReference type="PROSITE" id="PS50085">
    <property type="entry name" value="RAPGAP"/>
    <property type="match status" value="1"/>
</dbReference>
<evidence type="ECO:0000313" key="3">
    <source>
        <dbReference type="Ensembl" id="ENSXCOP00000017522.1"/>
    </source>
</evidence>
<dbReference type="STRING" id="32473.ENSXCOP00000017522"/>
<keyword evidence="4" id="KW-1185">Reference proteome</keyword>
<evidence type="ECO:0000256" key="1">
    <source>
        <dbReference type="ARBA" id="ARBA00022468"/>
    </source>
</evidence>
<dbReference type="InterPro" id="IPR035974">
    <property type="entry name" value="Rap/Ran-GAP_sf"/>
</dbReference>